<sequence length="34" mass="3805">MTEGFDSINMALMVGNYVALAPLTFVFPFFSLLF</sequence>
<proteinExistence type="predicted"/>
<keyword evidence="1" id="KW-1133">Transmembrane helix</keyword>
<reference evidence="2" key="1">
    <citation type="submission" date="2018-02" db="EMBL/GenBank/DDBJ databases">
        <title>Rhizophora mucronata_Transcriptome.</title>
        <authorList>
            <person name="Meera S.P."/>
            <person name="Sreeshan A."/>
            <person name="Augustine A."/>
        </authorList>
    </citation>
    <scope>NUCLEOTIDE SEQUENCE</scope>
    <source>
        <tissue evidence="2">Leaf</tissue>
    </source>
</reference>
<keyword evidence="1" id="KW-0472">Membrane</keyword>
<organism evidence="2">
    <name type="scientific">Rhizophora mucronata</name>
    <name type="common">Asiatic mangrove</name>
    <dbReference type="NCBI Taxonomy" id="61149"/>
    <lineage>
        <taxon>Eukaryota</taxon>
        <taxon>Viridiplantae</taxon>
        <taxon>Streptophyta</taxon>
        <taxon>Embryophyta</taxon>
        <taxon>Tracheophyta</taxon>
        <taxon>Spermatophyta</taxon>
        <taxon>Magnoliopsida</taxon>
        <taxon>eudicotyledons</taxon>
        <taxon>Gunneridae</taxon>
        <taxon>Pentapetalae</taxon>
        <taxon>rosids</taxon>
        <taxon>fabids</taxon>
        <taxon>Malpighiales</taxon>
        <taxon>Rhizophoraceae</taxon>
        <taxon>Rhizophora</taxon>
    </lineage>
</organism>
<feature type="transmembrane region" description="Helical" evidence="1">
    <location>
        <begin position="12"/>
        <end position="33"/>
    </location>
</feature>
<accession>A0A2P2IQT2</accession>
<name>A0A2P2IQT2_RHIMU</name>
<dbReference type="EMBL" id="GGEC01003084">
    <property type="protein sequence ID" value="MBW83567.1"/>
    <property type="molecule type" value="Transcribed_RNA"/>
</dbReference>
<dbReference type="AlphaFoldDB" id="A0A2P2IQT2"/>
<keyword evidence="1" id="KW-0812">Transmembrane</keyword>
<evidence type="ECO:0000313" key="2">
    <source>
        <dbReference type="EMBL" id="MBW83567.1"/>
    </source>
</evidence>
<evidence type="ECO:0000256" key="1">
    <source>
        <dbReference type="SAM" id="Phobius"/>
    </source>
</evidence>
<protein>
    <submittedName>
        <fullName evidence="2">Uncharacterized protein</fullName>
    </submittedName>
</protein>